<proteinExistence type="predicted"/>
<accession>A0ABQ8HFE7</accession>
<keyword evidence="2" id="KW-1185">Reference proteome</keyword>
<dbReference type="Proteomes" id="UP000827721">
    <property type="component" value="Unassembled WGS sequence"/>
</dbReference>
<dbReference type="EMBL" id="JAFEMO010000011">
    <property type="protein sequence ID" value="KAH7557341.1"/>
    <property type="molecule type" value="Genomic_DNA"/>
</dbReference>
<sequence>MNVVIYGKENGCVSLDDNVYGRARDFVKSFDSANEKANASSLNYRMKNDQWRLPCFYLQAKRECGHDKIKGKVGIGMVVRKEGGDVVLPATLAFKGGTVLCALHLFSQVLCILPDGLHSRYGLNQYIDFFGELSRLQQTDSVQECQDRFEKLLAKAGPLEQARQFSCYVEVFENQFTWMSEPTNLLTLCPVIGLAHLYEVRDLTYRKTNLILSQVVQPP</sequence>
<evidence type="ECO:0000313" key="2">
    <source>
        <dbReference type="Proteomes" id="UP000827721"/>
    </source>
</evidence>
<reference evidence="1 2" key="1">
    <citation type="submission" date="2021-02" db="EMBL/GenBank/DDBJ databases">
        <title>Plant Genome Project.</title>
        <authorList>
            <person name="Zhang R.-G."/>
        </authorList>
    </citation>
    <scope>NUCLEOTIDE SEQUENCE [LARGE SCALE GENOMIC DNA]</scope>
    <source>
        <tissue evidence="1">Leaves</tissue>
    </source>
</reference>
<organism evidence="1 2">
    <name type="scientific">Xanthoceras sorbifolium</name>
    <dbReference type="NCBI Taxonomy" id="99658"/>
    <lineage>
        <taxon>Eukaryota</taxon>
        <taxon>Viridiplantae</taxon>
        <taxon>Streptophyta</taxon>
        <taxon>Embryophyta</taxon>
        <taxon>Tracheophyta</taxon>
        <taxon>Spermatophyta</taxon>
        <taxon>Magnoliopsida</taxon>
        <taxon>eudicotyledons</taxon>
        <taxon>Gunneridae</taxon>
        <taxon>Pentapetalae</taxon>
        <taxon>rosids</taxon>
        <taxon>malvids</taxon>
        <taxon>Sapindales</taxon>
        <taxon>Sapindaceae</taxon>
        <taxon>Xanthoceroideae</taxon>
        <taxon>Xanthoceras</taxon>
    </lineage>
</organism>
<evidence type="ECO:0000313" key="1">
    <source>
        <dbReference type="EMBL" id="KAH7557341.1"/>
    </source>
</evidence>
<name>A0ABQ8HFE7_9ROSI</name>
<protein>
    <submittedName>
        <fullName evidence="1">Uncharacterized protein</fullName>
    </submittedName>
</protein>
<gene>
    <name evidence="1" type="ORF">JRO89_XS11G0126800</name>
</gene>
<comment type="caution">
    <text evidence="1">The sequence shown here is derived from an EMBL/GenBank/DDBJ whole genome shotgun (WGS) entry which is preliminary data.</text>
</comment>